<name>A0ABY1R5H9_9FLAO</name>
<gene>
    <name evidence="3" type="ORF">SAMN05421679_107117</name>
</gene>
<dbReference type="RefSeq" id="WP_283417520.1">
    <property type="nucleotide sequence ID" value="NZ_FXUO01000007.1"/>
</dbReference>
<dbReference type="NCBIfam" id="TIGR04183">
    <property type="entry name" value="Por_Secre_tail"/>
    <property type="match status" value="1"/>
</dbReference>
<reference evidence="3 4" key="1">
    <citation type="submission" date="2017-05" db="EMBL/GenBank/DDBJ databases">
        <authorList>
            <person name="Varghese N."/>
            <person name="Submissions S."/>
        </authorList>
    </citation>
    <scope>NUCLEOTIDE SEQUENCE [LARGE SCALE GENOMIC DNA]</scope>
    <source>
        <strain evidence="3 4">DSM 18015</strain>
    </source>
</reference>
<evidence type="ECO:0000313" key="4">
    <source>
        <dbReference type="Proteomes" id="UP001158050"/>
    </source>
</evidence>
<protein>
    <submittedName>
        <fullName evidence="3">Por secretion system C-terminal sorting domain-containing protein</fullName>
    </submittedName>
</protein>
<keyword evidence="1" id="KW-0732">Signal</keyword>
<evidence type="ECO:0000313" key="3">
    <source>
        <dbReference type="EMBL" id="SMP95448.1"/>
    </source>
</evidence>
<dbReference type="Proteomes" id="UP001158050">
    <property type="component" value="Unassembled WGS sequence"/>
</dbReference>
<feature type="domain" description="Secretion system C-terminal sorting" evidence="2">
    <location>
        <begin position="190"/>
        <end position="254"/>
    </location>
</feature>
<evidence type="ECO:0000256" key="1">
    <source>
        <dbReference type="ARBA" id="ARBA00022729"/>
    </source>
</evidence>
<dbReference type="Pfam" id="PF18962">
    <property type="entry name" value="Por_Secre_tail"/>
    <property type="match status" value="1"/>
</dbReference>
<comment type="caution">
    <text evidence="3">The sequence shown here is derived from an EMBL/GenBank/DDBJ whole genome shotgun (WGS) entry which is preliminary data.</text>
</comment>
<evidence type="ECO:0000259" key="2">
    <source>
        <dbReference type="Pfam" id="PF18962"/>
    </source>
</evidence>
<keyword evidence="4" id="KW-1185">Reference proteome</keyword>
<dbReference type="EMBL" id="FXUO01000007">
    <property type="protein sequence ID" value="SMP95448.1"/>
    <property type="molecule type" value="Genomic_DNA"/>
</dbReference>
<organism evidence="3 4">
    <name type="scientific">Epilithonimonas pallida</name>
    <dbReference type="NCBI Taxonomy" id="373671"/>
    <lineage>
        <taxon>Bacteria</taxon>
        <taxon>Pseudomonadati</taxon>
        <taxon>Bacteroidota</taxon>
        <taxon>Flavobacteriia</taxon>
        <taxon>Flavobacteriales</taxon>
        <taxon>Weeksellaceae</taxon>
        <taxon>Chryseobacterium group</taxon>
        <taxon>Epilithonimonas</taxon>
    </lineage>
</organism>
<dbReference type="InterPro" id="IPR026444">
    <property type="entry name" value="Secre_tail"/>
</dbReference>
<proteinExistence type="predicted"/>
<sequence length="256" mass="29030">MKKIYLLKSFLLVVCLIIFGNIETKGQNVTLNFDEPFGTKNWTEDGYNWSWDQSGWDNIRNYNPKSGTGHGATASEYSSKLSTTKNINIYGVWIYCFISNTNDLEYLNLKGYDINGNVLYSKSLPPTTFLSNFDYQYIVLNWTNVKSFAVEYKKGSQVQPGPSVYYDDLVYSINETLSAEDASSEEAVSIYPNPVKKNLTIDTKKPFLSAEVYNVNGQVLKISNSKNIDLSKLEKGNYVVKVKTDNNVISKKIIKE</sequence>
<accession>A0ABY1R5H9</accession>